<reference evidence="7 8" key="1">
    <citation type="journal article" date="2015" name="Genome Biol. Evol.">
        <title>Phylogenomic analyses indicate that early fungi evolved digesting cell walls of algal ancestors of land plants.</title>
        <authorList>
            <person name="Chang Y."/>
            <person name="Wang S."/>
            <person name="Sekimoto S."/>
            <person name="Aerts A.L."/>
            <person name="Choi C."/>
            <person name="Clum A."/>
            <person name="LaButti K.M."/>
            <person name="Lindquist E.A."/>
            <person name="Yee Ngan C."/>
            <person name="Ohm R.A."/>
            <person name="Salamov A.A."/>
            <person name="Grigoriev I.V."/>
            <person name="Spatafora J.W."/>
            <person name="Berbee M.L."/>
        </authorList>
    </citation>
    <scope>NUCLEOTIDE SEQUENCE [LARGE SCALE GENOMIC DNA]</scope>
    <source>
        <strain evidence="7 8">JEL478</strain>
    </source>
</reference>
<evidence type="ECO:0000256" key="3">
    <source>
        <dbReference type="ARBA" id="ARBA00022833"/>
    </source>
</evidence>
<evidence type="ECO:0000259" key="6">
    <source>
        <dbReference type="PROSITE" id="PS50135"/>
    </source>
</evidence>
<evidence type="ECO:0008006" key="9">
    <source>
        <dbReference type="Google" id="ProtNLM"/>
    </source>
</evidence>
<dbReference type="InterPro" id="IPR052260">
    <property type="entry name" value="Autophagy_Rcpt_SigReg"/>
</dbReference>
<feature type="domain" description="ZZ-type" evidence="6">
    <location>
        <begin position="79"/>
        <end position="131"/>
    </location>
</feature>
<sequence>MLVSAGTGRDNGLHTPLWPKVFCDRCHEKGLTQRFKCRSCEDYDLCARCFKDATRVHAGHQFALWYPQTKLQGETTFTWSLVYCNVCNTKGLTERYKCQDCADFDLCGSCFKDVARHHPSHTVALLLPSSGDYAVPPHRPVIAKRNFWAWVNCGFCGRTGMSERFKCRTCVDYDLCQTCFLFRYAVHPNHGFNLLYPPASDVGSTERPLGSNEDQLGDSCTQLSCSSCGKGHLAEYLKCVSCSNHDYIVCEDCFQSIDNKHWHRDYALILPTLSSGMSKQPTSPIKGAFAHPPVPTALRIRGSLDRGSLDKAVPSPTSPSVPASNVSMAEKYERAIGQRPTFKEIAQTIMHRNRGRNSNGALHQFRRSEDARDRDHCCVCFNSARTMAFISCGHLALCGDCSDSHPTFCPICKTPNERGLVG</sequence>
<evidence type="ECO:0000256" key="4">
    <source>
        <dbReference type="PROSITE-ProRule" id="PRU00228"/>
    </source>
</evidence>
<keyword evidence="3" id="KW-0862">Zinc</keyword>
<dbReference type="Pfam" id="PF00569">
    <property type="entry name" value="ZZ"/>
    <property type="match status" value="3"/>
</dbReference>
<dbReference type="InterPro" id="IPR013083">
    <property type="entry name" value="Znf_RING/FYVE/PHD"/>
</dbReference>
<accession>A0A139AXX1</accession>
<gene>
    <name evidence="7" type="ORF">M427DRAFT_130350</name>
</gene>
<keyword evidence="2 4" id="KW-0863">Zinc-finger</keyword>
<dbReference type="SMART" id="SM00291">
    <property type="entry name" value="ZnF_ZZ"/>
    <property type="match status" value="3"/>
</dbReference>
<dbReference type="InterPro" id="IPR001841">
    <property type="entry name" value="Znf_RING"/>
</dbReference>
<evidence type="ECO:0000259" key="5">
    <source>
        <dbReference type="PROSITE" id="PS50089"/>
    </source>
</evidence>
<dbReference type="PANTHER" id="PTHR15090">
    <property type="entry name" value="SEQUESTOSOME 1-RELATED"/>
    <property type="match status" value="1"/>
</dbReference>
<evidence type="ECO:0000256" key="2">
    <source>
        <dbReference type="ARBA" id="ARBA00022771"/>
    </source>
</evidence>
<dbReference type="Gene3D" id="3.30.60.90">
    <property type="match status" value="3"/>
</dbReference>
<dbReference type="OrthoDB" id="2152551at2759"/>
<dbReference type="AlphaFoldDB" id="A0A139AXX1"/>
<keyword evidence="8" id="KW-1185">Reference proteome</keyword>
<dbReference type="Pfam" id="PF13920">
    <property type="entry name" value="zf-C3HC4_3"/>
    <property type="match status" value="1"/>
</dbReference>
<name>A0A139AXX1_GONPJ</name>
<dbReference type="Gene3D" id="3.30.40.10">
    <property type="entry name" value="Zinc/RING finger domain, C3HC4 (zinc finger)"/>
    <property type="match status" value="1"/>
</dbReference>
<dbReference type="GO" id="GO:0008270">
    <property type="term" value="F:zinc ion binding"/>
    <property type="evidence" value="ECO:0007669"/>
    <property type="project" value="UniProtKB-KW"/>
</dbReference>
<dbReference type="Proteomes" id="UP000070544">
    <property type="component" value="Unassembled WGS sequence"/>
</dbReference>
<organism evidence="7 8">
    <name type="scientific">Gonapodya prolifera (strain JEL478)</name>
    <name type="common">Monoblepharis prolifera</name>
    <dbReference type="NCBI Taxonomy" id="1344416"/>
    <lineage>
        <taxon>Eukaryota</taxon>
        <taxon>Fungi</taxon>
        <taxon>Fungi incertae sedis</taxon>
        <taxon>Chytridiomycota</taxon>
        <taxon>Chytridiomycota incertae sedis</taxon>
        <taxon>Monoblepharidomycetes</taxon>
        <taxon>Monoblepharidales</taxon>
        <taxon>Gonapodyaceae</taxon>
        <taxon>Gonapodya</taxon>
    </lineage>
</organism>
<dbReference type="SUPFAM" id="SSF57850">
    <property type="entry name" value="RING/U-box"/>
    <property type="match status" value="4"/>
</dbReference>
<dbReference type="PROSITE" id="PS50089">
    <property type="entry name" value="ZF_RING_2"/>
    <property type="match status" value="1"/>
</dbReference>
<keyword evidence="1" id="KW-0479">Metal-binding</keyword>
<feature type="domain" description="RING-type" evidence="5">
    <location>
        <begin position="377"/>
        <end position="413"/>
    </location>
</feature>
<protein>
    <recommendedName>
        <fullName evidence="9">ZZ-type domain-containing protein</fullName>
    </recommendedName>
</protein>
<dbReference type="PROSITE" id="PS50135">
    <property type="entry name" value="ZF_ZZ_2"/>
    <property type="match status" value="1"/>
</dbReference>
<dbReference type="PANTHER" id="PTHR15090:SF8">
    <property type="entry name" value="ZZ-TYPE ZINC FINGER-CONTAINING PROTEIN"/>
    <property type="match status" value="1"/>
</dbReference>
<dbReference type="EMBL" id="KQ965732">
    <property type="protein sequence ID" value="KXS21588.1"/>
    <property type="molecule type" value="Genomic_DNA"/>
</dbReference>
<evidence type="ECO:0000256" key="1">
    <source>
        <dbReference type="ARBA" id="ARBA00022723"/>
    </source>
</evidence>
<dbReference type="InterPro" id="IPR043145">
    <property type="entry name" value="Znf_ZZ_sf"/>
</dbReference>
<dbReference type="STRING" id="1344416.A0A139AXX1"/>
<proteinExistence type="predicted"/>
<dbReference type="InterPro" id="IPR000433">
    <property type="entry name" value="Znf_ZZ"/>
</dbReference>
<evidence type="ECO:0000313" key="8">
    <source>
        <dbReference type="Proteomes" id="UP000070544"/>
    </source>
</evidence>
<dbReference type="PROSITE" id="PS01357">
    <property type="entry name" value="ZF_ZZ_1"/>
    <property type="match status" value="3"/>
</dbReference>
<evidence type="ECO:0000313" key="7">
    <source>
        <dbReference type="EMBL" id="KXS21588.1"/>
    </source>
</evidence>